<feature type="compositionally biased region" description="Basic and acidic residues" evidence="1">
    <location>
        <begin position="113"/>
        <end position="126"/>
    </location>
</feature>
<proteinExistence type="predicted"/>
<dbReference type="Pfam" id="PF11387">
    <property type="entry name" value="DUF2795"/>
    <property type="match status" value="1"/>
</dbReference>
<feature type="compositionally biased region" description="Basic and acidic residues" evidence="1">
    <location>
        <begin position="88"/>
        <end position="100"/>
    </location>
</feature>
<dbReference type="AlphaFoldDB" id="A0A7Y4MUK3"/>
<sequence>MVPRPGHPHVVIAHERTGAGASAPRRKGRQTMAYGLAEDPALSITPHLDAVEYPVEREQLAAAAADAGAPPDVINLFKCLPRREYATREAVQRDLSEASRRSALGGSRDDDDGVNRDRRNIGRDAVEDAPDGQTRHP</sequence>
<comment type="caution">
    <text evidence="2">The sequence shown here is derived from an EMBL/GenBank/DDBJ whole genome shotgun (WGS) entry which is preliminary data.</text>
</comment>
<dbReference type="Proteomes" id="UP000533080">
    <property type="component" value="Unassembled WGS sequence"/>
</dbReference>
<gene>
    <name evidence="2" type="ORF">HNV28_31155</name>
</gene>
<dbReference type="InterPro" id="IPR021527">
    <property type="entry name" value="DUF2795"/>
</dbReference>
<evidence type="ECO:0000313" key="2">
    <source>
        <dbReference type="EMBL" id="NOJ82725.1"/>
    </source>
</evidence>
<reference evidence="2 3" key="1">
    <citation type="submission" date="2020-05" db="EMBL/GenBank/DDBJ databases">
        <authorList>
            <person name="Whitworth D."/>
        </authorList>
    </citation>
    <scope>NUCLEOTIDE SEQUENCE [LARGE SCALE GENOMIC DNA]</scope>
    <source>
        <strain evidence="2 3">AM005</strain>
    </source>
</reference>
<accession>A0A7Y4MUK3</accession>
<name>A0A7Y4MUK3_MYXXA</name>
<organism evidence="2 3">
    <name type="scientific">Myxococcus xanthus</name>
    <dbReference type="NCBI Taxonomy" id="34"/>
    <lineage>
        <taxon>Bacteria</taxon>
        <taxon>Pseudomonadati</taxon>
        <taxon>Myxococcota</taxon>
        <taxon>Myxococcia</taxon>
        <taxon>Myxococcales</taxon>
        <taxon>Cystobacterineae</taxon>
        <taxon>Myxococcaceae</taxon>
        <taxon>Myxococcus</taxon>
    </lineage>
</organism>
<evidence type="ECO:0000313" key="3">
    <source>
        <dbReference type="Proteomes" id="UP000533080"/>
    </source>
</evidence>
<protein>
    <submittedName>
        <fullName evidence="2">DUF2795 domain-containing protein</fullName>
    </submittedName>
</protein>
<evidence type="ECO:0000256" key="1">
    <source>
        <dbReference type="SAM" id="MobiDB-lite"/>
    </source>
</evidence>
<feature type="region of interest" description="Disordered" evidence="1">
    <location>
        <begin position="88"/>
        <end position="137"/>
    </location>
</feature>
<dbReference type="EMBL" id="JABFNT010000142">
    <property type="protein sequence ID" value="NOJ82725.1"/>
    <property type="molecule type" value="Genomic_DNA"/>
</dbReference>